<dbReference type="GO" id="GO:0003954">
    <property type="term" value="F:NADH dehydrogenase activity"/>
    <property type="evidence" value="ECO:0007669"/>
    <property type="project" value="TreeGrafter"/>
</dbReference>
<organism evidence="8 9">
    <name type="scientific">Tectimicrobiota bacterium</name>
    <dbReference type="NCBI Taxonomy" id="2528274"/>
    <lineage>
        <taxon>Bacteria</taxon>
        <taxon>Pseudomonadati</taxon>
        <taxon>Nitrospinota/Tectimicrobiota group</taxon>
        <taxon>Candidatus Tectimicrobiota</taxon>
    </lineage>
</organism>
<gene>
    <name evidence="8" type="ORF">FJZ47_19030</name>
</gene>
<dbReference type="GO" id="GO:0051537">
    <property type="term" value="F:2 iron, 2 sulfur cluster binding"/>
    <property type="evidence" value="ECO:0007669"/>
    <property type="project" value="UniProtKB-KW"/>
</dbReference>
<dbReference type="CDD" id="cd03064">
    <property type="entry name" value="TRX_Fd_NuoE"/>
    <property type="match status" value="1"/>
</dbReference>
<dbReference type="PANTHER" id="PTHR10371">
    <property type="entry name" value="NADH DEHYDROGENASE UBIQUINONE FLAVOPROTEIN 2, MITOCHONDRIAL"/>
    <property type="match status" value="1"/>
</dbReference>
<comment type="cofactor">
    <cofactor evidence="7">
        <name>[2Fe-2S] cluster</name>
        <dbReference type="ChEBI" id="CHEBI:190135"/>
    </cofactor>
    <text evidence="7">Binds 1 [2Fe-2S] cluster.</text>
</comment>
<dbReference type="PIRSF" id="PIRSF000216">
    <property type="entry name" value="NADH_DH_24kDa"/>
    <property type="match status" value="1"/>
</dbReference>
<dbReference type="PANTHER" id="PTHR10371:SF3">
    <property type="entry name" value="NADH DEHYDROGENASE [UBIQUINONE] FLAVOPROTEIN 2, MITOCHONDRIAL"/>
    <property type="match status" value="1"/>
</dbReference>
<feature type="binding site" evidence="7">
    <location>
        <position position="128"/>
    </location>
    <ligand>
        <name>[2Fe-2S] cluster</name>
        <dbReference type="ChEBI" id="CHEBI:190135"/>
    </ligand>
</feature>
<name>A0A938B5T4_UNCTE</name>
<comment type="caution">
    <text evidence="8">The sequence shown here is derived from an EMBL/GenBank/DDBJ whole genome shotgun (WGS) entry which is preliminary data.</text>
</comment>
<dbReference type="FunFam" id="1.10.10.1590:FF:000001">
    <property type="entry name" value="NADH-quinone oxidoreductase subunit E"/>
    <property type="match status" value="1"/>
</dbReference>
<dbReference type="Pfam" id="PF01257">
    <property type="entry name" value="2Fe-2S_thioredx"/>
    <property type="match status" value="1"/>
</dbReference>
<sequence length="158" mass="17785">MAVQFSQTSRETIQRLLERYPTRRAVMLPALHLAMREFPYIDDDVCQAVADLLAVPMVDVKGVATFYSLFPTEPHGQYSLEVCINLSCSLNGARHCLRYLEHKLGIKAGDTTSDGRFTLRGMECLAACDQAPMMYINNEVMHTKLTEAKLDQILDELA</sequence>
<evidence type="ECO:0000256" key="2">
    <source>
        <dbReference type="ARBA" id="ARBA00022714"/>
    </source>
</evidence>
<evidence type="ECO:0000256" key="7">
    <source>
        <dbReference type="PIRSR" id="PIRSR000216-1"/>
    </source>
</evidence>
<evidence type="ECO:0000313" key="8">
    <source>
        <dbReference type="EMBL" id="MBM3225870.1"/>
    </source>
</evidence>
<dbReference type="SUPFAM" id="SSF52833">
    <property type="entry name" value="Thioredoxin-like"/>
    <property type="match status" value="1"/>
</dbReference>
<dbReference type="EMBL" id="VGLS01000712">
    <property type="protein sequence ID" value="MBM3225870.1"/>
    <property type="molecule type" value="Genomic_DNA"/>
</dbReference>
<keyword evidence="4 7" id="KW-0408">Iron</keyword>
<evidence type="ECO:0000256" key="5">
    <source>
        <dbReference type="ARBA" id="ARBA00023014"/>
    </source>
</evidence>
<dbReference type="InterPro" id="IPR002023">
    <property type="entry name" value="NuoE-like"/>
</dbReference>
<dbReference type="AlphaFoldDB" id="A0A938B5T4"/>
<feature type="binding site" evidence="7">
    <location>
        <position position="124"/>
    </location>
    <ligand>
        <name>[2Fe-2S] cluster</name>
        <dbReference type="ChEBI" id="CHEBI:190135"/>
    </ligand>
</feature>
<dbReference type="InterPro" id="IPR041921">
    <property type="entry name" value="NuoE_N"/>
</dbReference>
<dbReference type="Proteomes" id="UP000712673">
    <property type="component" value="Unassembled WGS sequence"/>
</dbReference>
<dbReference type="PROSITE" id="PS01099">
    <property type="entry name" value="COMPLEX1_24K"/>
    <property type="match status" value="1"/>
</dbReference>
<evidence type="ECO:0000256" key="3">
    <source>
        <dbReference type="ARBA" id="ARBA00022723"/>
    </source>
</evidence>
<accession>A0A938B5T4</accession>
<evidence type="ECO:0000256" key="1">
    <source>
        <dbReference type="ARBA" id="ARBA00010643"/>
    </source>
</evidence>
<dbReference type="InterPro" id="IPR036249">
    <property type="entry name" value="Thioredoxin-like_sf"/>
</dbReference>
<dbReference type="GO" id="GO:0046872">
    <property type="term" value="F:metal ion binding"/>
    <property type="evidence" value="ECO:0007669"/>
    <property type="project" value="UniProtKB-KW"/>
</dbReference>
<dbReference type="NCBIfam" id="TIGR01958">
    <property type="entry name" value="nuoE_fam"/>
    <property type="match status" value="1"/>
</dbReference>
<comment type="similarity">
    <text evidence="1">Belongs to the complex I 24 kDa subunit family.</text>
</comment>
<evidence type="ECO:0000256" key="6">
    <source>
        <dbReference type="ARBA" id="ARBA00034078"/>
    </source>
</evidence>
<comment type="cofactor">
    <cofactor evidence="6">
        <name>[2Fe-2S] cluster</name>
        <dbReference type="ChEBI" id="CHEBI:190135"/>
    </cofactor>
</comment>
<proteinExistence type="inferred from homology"/>
<dbReference type="Gene3D" id="1.10.10.1590">
    <property type="entry name" value="NADH-quinone oxidoreductase subunit E"/>
    <property type="match status" value="1"/>
</dbReference>
<feature type="binding site" evidence="7">
    <location>
        <position position="88"/>
    </location>
    <ligand>
        <name>[2Fe-2S] cluster</name>
        <dbReference type="ChEBI" id="CHEBI:190135"/>
    </ligand>
</feature>
<reference evidence="8" key="1">
    <citation type="submission" date="2019-03" db="EMBL/GenBank/DDBJ databases">
        <title>Lake Tanganyika Metagenome-Assembled Genomes (MAGs).</title>
        <authorList>
            <person name="Tran P."/>
        </authorList>
    </citation>
    <scope>NUCLEOTIDE SEQUENCE</scope>
    <source>
        <strain evidence="8">K_DeepCast_65m_m2_066</strain>
    </source>
</reference>
<evidence type="ECO:0000313" key="9">
    <source>
        <dbReference type="Proteomes" id="UP000712673"/>
    </source>
</evidence>
<feature type="binding site" evidence="7">
    <location>
        <position position="83"/>
    </location>
    <ligand>
        <name>[2Fe-2S] cluster</name>
        <dbReference type="ChEBI" id="CHEBI:190135"/>
    </ligand>
</feature>
<keyword evidence="5 7" id="KW-0411">Iron-sulfur</keyword>
<keyword evidence="3 7" id="KW-0479">Metal-binding</keyword>
<dbReference type="Gene3D" id="3.40.30.10">
    <property type="entry name" value="Glutaredoxin"/>
    <property type="match status" value="1"/>
</dbReference>
<keyword evidence="2 7" id="KW-0001">2Fe-2S</keyword>
<protein>
    <submittedName>
        <fullName evidence="8">NAD(P)H-dependent oxidoreductase subunit E</fullName>
    </submittedName>
</protein>
<evidence type="ECO:0000256" key="4">
    <source>
        <dbReference type="ARBA" id="ARBA00023004"/>
    </source>
</evidence>
<dbReference type="InterPro" id="IPR042128">
    <property type="entry name" value="NuoE_dom"/>
</dbReference>